<name>C9ZKN6_TRYB9</name>
<feature type="compositionally biased region" description="Basic and acidic residues" evidence="1">
    <location>
        <begin position="1"/>
        <end position="22"/>
    </location>
</feature>
<keyword evidence="2" id="KW-1133">Transmembrane helix</keyword>
<dbReference type="RefSeq" id="XP_011772542.1">
    <property type="nucleotide sequence ID" value="XM_011774240.1"/>
</dbReference>
<accession>C9ZKN6</accession>
<protein>
    <submittedName>
        <fullName evidence="3">Uncharacterized protein</fullName>
    </submittedName>
</protein>
<feature type="transmembrane region" description="Helical" evidence="2">
    <location>
        <begin position="101"/>
        <end position="121"/>
    </location>
</feature>
<reference evidence="4" key="1">
    <citation type="journal article" date="2010" name="PLoS Negl. Trop. Dis.">
        <title>The genome sequence of Trypanosoma brucei gambiense, causative agent of chronic human african trypanosomiasis.</title>
        <authorList>
            <person name="Jackson A.P."/>
            <person name="Sanders M."/>
            <person name="Berry A."/>
            <person name="McQuillan J."/>
            <person name="Aslett M.A."/>
            <person name="Quail M.A."/>
            <person name="Chukualim B."/>
            <person name="Capewell P."/>
            <person name="MacLeod A."/>
            <person name="Melville S.E."/>
            <person name="Gibson W."/>
            <person name="Barry J.D."/>
            <person name="Berriman M."/>
            <person name="Hertz-Fowler C."/>
        </authorList>
    </citation>
    <scope>NUCLEOTIDE SEQUENCE [LARGE SCALE GENOMIC DNA]</scope>
    <source>
        <strain evidence="4">MHOM/CI/86/DAL972</strain>
    </source>
</reference>
<dbReference type="EMBL" id="FN554966">
    <property type="protein sequence ID" value="CBH10252.1"/>
    <property type="molecule type" value="Genomic_DNA"/>
</dbReference>
<dbReference type="KEGG" id="tbg:TbgDal_III5940"/>
<evidence type="ECO:0000313" key="4">
    <source>
        <dbReference type="Proteomes" id="UP000002316"/>
    </source>
</evidence>
<dbReference type="GeneID" id="23859408"/>
<organism evidence="3 4">
    <name type="scientific">Trypanosoma brucei gambiense (strain MHOM/CI/86/DAL972)</name>
    <dbReference type="NCBI Taxonomy" id="679716"/>
    <lineage>
        <taxon>Eukaryota</taxon>
        <taxon>Discoba</taxon>
        <taxon>Euglenozoa</taxon>
        <taxon>Kinetoplastea</taxon>
        <taxon>Metakinetoplastina</taxon>
        <taxon>Trypanosomatida</taxon>
        <taxon>Trypanosomatidae</taxon>
        <taxon>Trypanosoma</taxon>
    </lineage>
</organism>
<evidence type="ECO:0000256" key="2">
    <source>
        <dbReference type="SAM" id="Phobius"/>
    </source>
</evidence>
<keyword evidence="2" id="KW-0472">Membrane</keyword>
<gene>
    <name evidence="3" type="ORF">TbgDal_III5940</name>
</gene>
<sequence>MEKHTKQDILKKKSKKEEEPHFRSSLQTKPPSPLPFLPFFFSVNLVATPFPSPPIFNRLINYLTNSYFIFSFTHNEKRNKKKTHTDTHKGGKSGRATIHSFFILFEIFIFLYIPSLNHIFFSYKYIYK</sequence>
<feature type="region of interest" description="Disordered" evidence="1">
    <location>
        <begin position="1"/>
        <end position="31"/>
    </location>
</feature>
<dbReference type="AlphaFoldDB" id="C9ZKN6"/>
<evidence type="ECO:0000256" key="1">
    <source>
        <dbReference type="SAM" id="MobiDB-lite"/>
    </source>
</evidence>
<evidence type="ECO:0000313" key="3">
    <source>
        <dbReference type="EMBL" id="CBH10252.1"/>
    </source>
</evidence>
<keyword evidence="2" id="KW-0812">Transmembrane</keyword>
<proteinExistence type="predicted"/>
<dbReference type="Proteomes" id="UP000002316">
    <property type="component" value="Chromosome 3"/>
</dbReference>